<dbReference type="Proteomes" id="UP001283361">
    <property type="component" value="Unassembled WGS sequence"/>
</dbReference>
<dbReference type="AlphaFoldDB" id="A0AAE1DKA0"/>
<dbReference type="EMBL" id="JAWDGP010003583">
    <property type="protein sequence ID" value="KAK3772935.1"/>
    <property type="molecule type" value="Genomic_DNA"/>
</dbReference>
<comment type="caution">
    <text evidence="1">The sequence shown here is derived from an EMBL/GenBank/DDBJ whole genome shotgun (WGS) entry which is preliminary data.</text>
</comment>
<gene>
    <name evidence="1" type="ORF">RRG08_061420</name>
</gene>
<name>A0AAE1DKA0_9GAST</name>
<accession>A0AAE1DKA0</accession>
<reference evidence="1" key="1">
    <citation type="journal article" date="2023" name="G3 (Bethesda)">
        <title>A reference genome for the long-term kleptoplast-retaining sea slug Elysia crispata morphotype clarki.</title>
        <authorList>
            <person name="Eastman K.E."/>
            <person name="Pendleton A.L."/>
            <person name="Shaikh M.A."/>
            <person name="Suttiyut T."/>
            <person name="Ogas R."/>
            <person name="Tomko P."/>
            <person name="Gavelis G."/>
            <person name="Widhalm J.R."/>
            <person name="Wisecaver J.H."/>
        </authorList>
    </citation>
    <scope>NUCLEOTIDE SEQUENCE</scope>
    <source>
        <strain evidence="1">ECLA1</strain>
    </source>
</reference>
<proteinExistence type="predicted"/>
<evidence type="ECO:0000313" key="1">
    <source>
        <dbReference type="EMBL" id="KAK3772935.1"/>
    </source>
</evidence>
<evidence type="ECO:0000313" key="2">
    <source>
        <dbReference type="Proteomes" id="UP001283361"/>
    </source>
</evidence>
<protein>
    <submittedName>
        <fullName evidence="1">Uncharacterized protein</fullName>
    </submittedName>
</protein>
<organism evidence="1 2">
    <name type="scientific">Elysia crispata</name>
    <name type="common">lettuce slug</name>
    <dbReference type="NCBI Taxonomy" id="231223"/>
    <lineage>
        <taxon>Eukaryota</taxon>
        <taxon>Metazoa</taxon>
        <taxon>Spiralia</taxon>
        <taxon>Lophotrochozoa</taxon>
        <taxon>Mollusca</taxon>
        <taxon>Gastropoda</taxon>
        <taxon>Heterobranchia</taxon>
        <taxon>Euthyneura</taxon>
        <taxon>Panpulmonata</taxon>
        <taxon>Sacoglossa</taxon>
        <taxon>Placobranchoidea</taxon>
        <taxon>Plakobranchidae</taxon>
        <taxon>Elysia</taxon>
    </lineage>
</organism>
<keyword evidence="2" id="KW-1185">Reference proteome</keyword>
<sequence length="159" mass="17929">MTTEIYKQRLLVEVCRGDTNTGWGDRASGCCEGVSGKSETLTLQRYKASVARRVCRERYRASVARRGCVEEVRHSTLARDIEPLLLGGKECVEVRVTYSTLVQRYRGSVARRVCRGARDTNTTEIWFPPQARRVSRSETLTLQRYSAVSLGGCVEVRAH</sequence>